<gene>
    <name evidence="2" type="ORF">SAMN05216361_0784</name>
</gene>
<dbReference type="SUPFAM" id="SSF50998">
    <property type="entry name" value="Quinoprotein alcohol dehydrogenase-like"/>
    <property type="match status" value="1"/>
</dbReference>
<dbReference type="Gene3D" id="2.130.10.10">
    <property type="entry name" value="YVTN repeat-like/Quinoprotein amine dehydrogenase"/>
    <property type="match status" value="2"/>
</dbReference>
<dbReference type="GO" id="GO:0003743">
    <property type="term" value="F:translation initiation factor activity"/>
    <property type="evidence" value="ECO:0007669"/>
    <property type="project" value="UniProtKB-KW"/>
</dbReference>
<evidence type="ECO:0000313" key="2">
    <source>
        <dbReference type="EMBL" id="SHF89319.1"/>
    </source>
</evidence>
<organism evidence="2 3">
    <name type="scientific">Marisediminitalea aggregata</name>
    <dbReference type="NCBI Taxonomy" id="634436"/>
    <lineage>
        <taxon>Bacteria</taxon>
        <taxon>Pseudomonadati</taxon>
        <taxon>Pseudomonadota</taxon>
        <taxon>Gammaproteobacteria</taxon>
        <taxon>Alteromonadales</taxon>
        <taxon>Alteromonadaceae</taxon>
        <taxon>Marisediminitalea</taxon>
    </lineage>
</organism>
<keyword evidence="1" id="KW-0853">WD repeat</keyword>
<dbReference type="PROSITE" id="PS50082">
    <property type="entry name" value="WD_REPEATS_2"/>
    <property type="match status" value="2"/>
</dbReference>
<evidence type="ECO:0000256" key="1">
    <source>
        <dbReference type="PROSITE-ProRule" id="PRU00221"/>
    </source>
</evidence>
<dbReference type="EMBL" id="FQWD01000001">
    <property type="protein sequence ID" value="SHF89319.1"/>
    <property type="molecule type" value="Genomic_DNA"/>
</dbReference>
<dbReference type="OrthoDB" id="6192037at2"/>
<reference evidence="3" key="1">
    <citation type="submission" date="2016-11" db="EMBL/GenBank/DDBJ databases">
        <authorList>
            <person name="Varghese N."/>
            <person name="Submissions S."/>
        </authorList>
    </citation>
    <scope>NUCLEOTIDE SEQUENCE [LARGE SCALE GENOMIC DNA]</scope>
    <source>
        <strain evidence="3">CGMCC 1.8995</strain>
    </source>
</reference>
<dbReference type="Pfam" id="PF00400">
    <property type="entry name" value="WD40"/>
    <property type="match status" value="2"/>
</dbReference>
<dbReference type="InterPro" id="IPR015943">
    <property type="entry name" value="WD40/YVTN_repeat-like_dom_sf"/>
</dbReference>
<keyword evidence="2" id="KW-0648">Protein biosynthesis</keyword>
<dbReference type="AlphaFoldDB" id="A0A1M5FCW7"/>
<dbReference type="InterPro" id="IPR011047">
    <property type="entry name" value="Quinoprotein_ADH-like_sf"/>
</dbReference>
<proteinExistence type="predicted"/>
<dbReference type="PANTHER" id="PTHR19879">
    <property type="entry name" value="TRANSCRIPTION INITIATION FACTOR TFIID"/>
    <property type="match status" value="1"/>
</dbReference>
<protein>
    <submittedName>
        <fullName evidence="2">Translation initiation factor eIF2A</fullName>
    </submittedName>
</protein>
<name>A0A1M5FCW7_9ALTE</name>
<keyword evidence="3" id="KW-1185">Reference proteome</keyword>
<dbReference type="PROSITE" id="PS50294">
    <property type="entry name" value="WD_REPEATS_REGION"/>
    <property type="match status" value="1"/>
</dbReference>
<keyword evidence="2" id="KW-0396">Initiation factor</keyword>
<feature type="repeat" description="WD" evidence="1">
    <location>
        <begin position="230"/>
        <end position="271"/>
    </location>
</feature>
<dbReference type="PANTHER" id="PTHR19879:SF9">
    <property type="entry name" value="TRANSCRIPTION INITIATION FACTOR TFIID SUBUNIT 5"/>
    <property type="match status" value="1"/>
</dbReference>
<feature type="repeat" description="WD" evidence="1">
    <location>
        <begin position="145"/>
        <end position="186"/>
    </location>
</feature>
<dbReference type="STRING" id="634436.SAMN05216361_0784"/>
<dbReference type="SMART" id="SM00320">
    <property type="entry name" value="WD40"/>
    <property type="match status" value="6"/>
</dbReference>
<dbReference type="RefSeq" id="WP_073318716.1">
    <property type="nucleotide sequence ID" value="NZ_FQWD01000001.1"/>
</dbReference>
<sequence length="315" mass="34579">MLGLYGCTVPGTEPDNSWRLVEEGAYAADISPDGQLSVVSGINNGIHVWRYGEAQPLFQWSHQGEGNNLVASVHIGADSQYAVTSDREAFALWSLTSGEPVGFWRIDESTIRDIAVSNQGRGVLVGRSNGKVMYFEPVSGRRIEFLGHQERVNSVDITPNGNYALTGGNDYVAYLWSTQTGQVIHTFTHPSRVTLVALDDAGRYAFTADSQQKSQIWNVQTGEPVSQLQYIARQKIFTDAVFSEDGKYLLTGAPSRRVYVWDVQTGEQVAEWKVAPRENMTPPSAVVYAVGFIDPQHVLSVSSSGLAELWSNSSL</sequence>
<dbReference type="InterPro" id="IPR001680">
    <property type="entry name" value="WD40_rpt"/>
</dbReference>
<dbReference type="Proteomes" id="UP000184520">
    <property type="component" value="Unassembled WGS sequence"/>
</dbReference>
<evidence type="ECO:0000313" key="3">
    <source>
        <dbReference type="Proteomes" id="UP000184520"/>
    </source>
</evidence>
<accession>A0A1M5FCW7</accession>